<feature type="compositionally biased region" description="Low complexity" evidence="1">
    <location>
        <begin position="107"/>
        <end position="125"/>
    </location>
</feature>
<feature type="region of interest" description="Disordered" evidence="1">
    <location>
        <begin position="102"/>
        <end position="126"/>
    </location>
</feature>
<dbReference type="PROSITE" id="PS50213">
    <property type="entry name" value="FAS1"/>
    <property type="match status" value="1"/>
</dbReference>
<dbReference type="InterPro" id="IPR000782">
    <property type="entry name" value="FAS1_domain"/>
</dbReference>
<feature type="region of interest" description="Disordered" evidence="1">
    <location>
        <begin position="378"/>
        <end position="419"/>
    </location>
</feature>
<feature type="compositionally biased region" description="Low complexity" evidence="1">
    <location>
        <begin position="381"/>
        <end position="401"/>
    </location>
</feature>
<keyword evidence="4" id="KW-1185">Reference proteome</keyword>
<name>A0ABQ3KAJ1_9DEIO</name>
<evidence type="ECO:0000256" key="1">
    <source>
        <dbReference type="SAM" id="MobiDB-lite"/>
    </source>
</evidence>
<dbReference type="RefSeq" id="WP_189643798.1">
    <property type="nucleotide sequence ID" value="NZ_BNAL01000034.1"/>
</dbReference>
<protein>
    <recommendedName>
        <fullName evidence="2">FAS1 domain-containing protein</fullName>
    </recommendedName>
</protein>
<sequence length="419" mass="40917">MSGTDIQTTSAASSLPESALAVRRILESRGLAGTPAPVGLPALRGLPIPDSLRALLPNAVWEQTSSTAASAGASAEAASMTTESASVATSVDPSDLSAAAVQGTPDMASTNTNTGTGTATGMETSPMTDTAMTEAASGLTTENLSTGTVSSDAAASDTASTSAADSVTAPAADTTSDAVQADTTVLGAASVTGGGAVQPDTNVGTVPPTANPTPAATNTAPAASEASTRPAPALASAGVTSGQVAPSTSQAGAQKTDTTILSALAADGRFSTFMELVKFADLESAILDDQYTLLVPTDEAFAALDPALLQAVKADPEVAGYVLGYHVVPGMKTPGQGTLTNVYGAALPADLKVTGKALTVGTSQAYALSSVIVPADLPQTPGQSSSLSEGSSTSSPSAPATPVSPEPVAPKPVKPGTSN</sequence>
<dbReference type="SMART" id="SM00554">
    <property type="entry name" value="FAS1"/>
    <property type="match status" value="1"/>
</dbReference>
<feature type="region of interest" description="Disordered" evidence="1">
    <location>
        <begin position="191"/>
        <end position="253"/>
    </location>
</feature>
<reference evidence="4" key="1">
    <citation type="journal article" date="2019" name="Int. J. Syst. Evol. Microbiol.">
        <title>The Global Catalogue of Microorganisms (GCM) 10K type strain sequencing project: providing services to taxonomists for standard genome sequencing and annotation.</title>
        <authorList>
            <consortium name="The Broad Institute Genomics Platform"/>
            <consortium name="The Broad Institute Genome Sequencing Center for Infectious Disease"/>
            <person name="Wu L."/>
            <person name="Ma J."/>
        </authorList>
    </citation>
    <scope>NUCLEOTIDE SEQUENCE [LARGE SCALE GENOMIC DNA]</scope>
    <source>
        <strain evidence="4">CGMCC 1.18439</strain>
    </source>
</reference>
<comment type="caution">
    <text evidence="3">The sequence shown here is derived from an EMBL/GenBank/DDBJ whole genome shotgun (WGS) entry which is preliminary data.</text>
</comment>
<evidence type="ECO:0000259" key="2">
    <source>
        <dbReference type="PROSITE" id="PS50213"/>
    </source>
</evidence>
<dbReference type="Proteomes" id="UP000632154">
    <property type="component" value="Unassembled WGS sequence"/>
</dbReference>
<evidence type="ECO:0000313" key="3">
    <source>
        <dbReference type="EMBL" id="GHG09015.1"/>
    </source>
</evidence>
<feature type="domain" description="FAS1" evidence="2">
    <location>
        <begin position="257"/>
        <end position="391"/>
    </location>
</feature>
<accession>A0ABQ3KAJ1</accession>
<dbReference type="Gene3D" id="2.30.180.10">
    <property type="entry name" value="FAS1 domain"/>
    <property type="match status" value="1"/>
</dbReference>
<proteinExistence type="predicted"/>
<dbReference type="EMBL" id="BNAL01000034">
    <property type="protein sequence ID" value="GHG09015.1"/>
    <property type="molecule type" value="Genomic_DNA"/>
</dbReference>
<gene>
    <name evidence="3" type="ORF">GCM10017783_22000</name>
</gene>
<dbReference type="SUPFAM" id="SSF82153">
    <property type="entry name" value="FAS1 domain"/>
    <property type="match status" value="1"/>
</dbReference>
<organism evidence="3 4">
    <name type="scientific">Deinococcus piscis</name>
    <dbReference type="NCBI Taxonomy" id="394230"/>
    <lineage>
        <taxon>Bacteria</taxon>
        <taxon>Thermotogati</taxon>
        <taxon>Deinococcota</taxon>
        <taxon>Deinococci</taxon>
        <taxon>Deinococcales</taxon>
        <taxon>Deinococcaceae</taxon>
        <taxon>Deinococcus</taxon>
    </lineage>
</organism>
<evidence type="ECO:0000313" key="4">
    <source>
        <dbReference type="Proteomes" id="UP000632154"/>
    </source>
</evidence>
<feature type="compositionally biased region" description="Low complexity" evidence="1">
    <location>
        <begin position="201"/>
        <end position="223"/>
    </location>
</feature>
<feature type="compositionally biased region" description="Polar residues" evidence="1">
    <location>
        <begin position="238"/>
        <end position="253"/>
    </location>
</feature>
<dbReference type="InterPro" id="IPR036378">
    <property type="entry name" value="FAS1_dom_sf"/>
</dbReference>
<feature type="compositionally biased region" description="Pro residues" evidence="1">
    <location>
        <begin position="402"/>
        <end position="413"/>
    </location>
</feature>
<dbReference type="Pfam" id="PF02469">
    <property type="entry name" value="Fasciclin"/>
    <property type="match status" value="1"/>
</dbReference>